<feature type="region of interest" description="Disordered" evidence="1">
    <location>
        <begin position="53"/>
        <end position="85"/>
    </location>
</feature>
<name>A0A511N734_DEIC1</name>
<dbReference type="EMBL" id="BJXB01000023">
    <property type="protein sequence ID" value="GEM48655.1"/>
    <property type="molecule type" value="Genomic_DNA"/>
</dbReference>
<reference evidence="2 3" key="1">
    <citation type="submission" date="2019-07" db="EMBL/GenBank/DDBJ databases">
        <title>Whole genome shotgun sequence of Deinococcus cellulosilyticus NBRC 106333.</title>
        <authorList>
            <person name="Hosoyama A."/>
            <person name="Uohara A."/>
            <person name="Ohji S."/>
            <person name="Ichikawa N."/>
        </authorList>
    </citation>
    <scope>NUCLEOTIDE SEQUENCE [LARGE SCALE GENOMIC DNA]</scope>
    <source>
        <strain evidence="2 3">NBRC 106333</strain>
    </source>
</reference>
<proteinExistence type="predicted"/>
<comment type="caution">
    <text evidence="2">The sequence shown here is derived from an EMBL/GenBank/DDBJ whole genome shotgun (WGS) entry which is preliminary data.</text>
</comment>
<dbReference type="RefSeq" id="WP_146887911.1">
    <property type="nucleotide sequence ID" value="NZ_BJXB01000023.1"/>
</dbReference>
<keyword evidence="3" id="KW-1185">Reference proteome</keyword>
<evidence type="ECO:0000313" key="3">
    <source>
        <dbReference type="Proteomes" id="UP000321306"/>
    </source>
</evidence>
<dbReference type="Proteomes" id="UP000321306">
    <property type="component" value="Unassembled WGS sequence"/>
</dbReference>
<feature type="compositionally biased region" description="Basic and acidic residues" evidence="1">
    <location>
        <begin position="53"/>
        <end position="63"/>
    </location>
</feature>
<evidence type="ECO:0000313" key="2">
    <source>
        <dbReference type="EMBL" id="GEM48655.1"/>
    </source>
</evidence>
<gene>
    <name evidence="2" type="ORF">DC3_42900</name>
</gene>
<sequence>MTHITHQPNKDITVTVGETTTTLTYNSHGRYWEWEGRKWTHWPHAVGFLERHLTNPPRPKEPQGMRIALIPTPRGAAGSNTRRGA</sequence>
<protein>
    <submittedName>
        <fullName evidence="2">Uncharacterized protein</fullName>
    </submittedName>
</protein>
<evidence type="ECO:0000256" key="1">
    <source>
        <dbReference type="SAM" id="MobiDB-lite"/>
    </source>
</evidence>
<accession>A0A511N734</accession>
<dbReference type="AlphaFoldDB" id="A0A511N734"/>
<organism evidence="2 3">
    <name type="scientific">Deinococcus cellulosilyticus (strain DSM 18568 / NBRC 106333 / KACC 11606 / 5516J-15)</name>
    <dbReference type="NCBI Taxonomy" id="1223518"/>
    <lineage>
        <taxon>Bacteria</taxon>
        <taxon>Thermotogati</taxon>
        <taxon>Deinococcota</taxon>
        <taxon>Deinococci</taxon>
        <taxon>Deinococcales</taxon>
        <taxon>Deinococcaceae</taxon>
        <taxon>Deinococcus</taxon>
    </lineage>
</organism>